<evidence type="ECO:0000313" key="9">
    <source>
        <dbReference type="EMBL" id="GAA4867583.1"/>
    </source>
</evidence>
<feature type="active site" description="Charge relay system" evidence="5">
    <location>
        <position position="378"/>
    </location>
</feature>
<evidence type="ECO:0000259" key="8">
    <source>
        <dbReference type="Pfam" id="PF00082"/>
    </source>
</evidence>
<dbReference type="SUPFAM" id="SSF52743">
    <property type="entry name" value="Subtilisin-like"/>
    <property type="match status" value="1"/>
</dbReference>
<evidence type="ECO:0000256" key="2">
    <source>
        <dbReference type="ARBA" id="ARBA00022670"/>
    </source>
</evidence>
<evidence type="ECO:0000256" key="3">
    <source>
        <dbReference type="ARBA" id="ARBA00022801"/>
    </source>
</evidence>
<dbReference type="InterPro" id="IPR036852">
    <property type="entry name" value="Peptidase_S8/S53_dom_sf"/>
</dbReference>
<proteinExistence type="inferred from homology"/>
<dbReference type="PROSITE" id="PS51892">
    <property type="entry name" value="SUBTILASE"/>
    <property type="match status" value="1"/>
</dbReference>
<dbReference type="RefSeq" id="WP_345295332.1">
    <property type="nucleotide sequence ID" value="NZ_BAABJY010000002.1"/>
</dbReference>
<feature type="active site" description="Charge relay system" evidence="5">
    <location>
        <position position="185"/>
    </location>
</feature>
<dbReference type="InterPro" id="IPR015500">
    <property type="entry name" value="Peptidase_S8_subtilisin-rel"/>
</dbReference>
<name>A0ABP9E635_9GAMM</name>
<protein>
    <submittedName>
        <fullName evidence="9">S8 family serine peptidase</fullName>
    </submittedName>
</protein>
<comment type="caution">
    <text evidence="9">The sequence shown here is derived from an EMBL/GenBank/DDBJ whole genome shotgun (WGS) entry which is preliminary data.</text>
</comment>
<keyword evidence="7" id="KW-0732">Signal</keyword>
<dbReference type="Gene3D" id="2.60.120.260">
    <property type="entry name" value="Galactose-binding domain-like"/>
    <property type="match status" value="1"/>
</dbReference>
<evidence type="ECO:0000256" key="4">
    <source>
        <dbReference type="ARBA" id="ARBA00022825"/>
    </source>
</evidence>
<dbReference type="PROSITE" id="PS00138">
    <property type="entry name" value="SUBTILASE_SER"/>
    <property type="match status" value="1"/>
</dbReference>
<dbReference type="InterPro" id="IPR050131">
    <property type="entry name" value="Peptidase_S8_subtilisin-like"/>
</dbReference>
<gene>
    <name evidence="9" type="ORF">GCM10023332_19940</name>
</gene>
<feature type="domain" description="Peptidase S8/S53" evidence="8">
    <location>
        <begin position="129"/>
        <end position="425"/>
    </location>
</feature>
<keyword evidence="3 5" id="KW-0378">Hydrolase</keyword>
<dbReference type="PRINTS" id="PR00723">
    <property type="entry name" value="SUBTILISIN"/>
</dbReference>
<dbReference type="PROSITE" id="PS00136">
    <property type="entry name" value="SUBTILASE_ASP"/>
    <property type="match status" value="1"/>
</dbReference>
<dbReference type="PANTHER" id="PTHR43806:SF11">
    <property type="entry name" value="CEREVISIN-RELATED"/>
    <property type="match status" value="1"/>
</dbReference>
<evidence type="ECO:0000313" key="10">
    <source>
        <dbReference type="Proteomes" id="UP001501323"/>
    </source>
</evidence>
<feature type="active site" description="Charge relay system" evidence="5">
    <location>
        <position position="138"/>
    </location>
</feature>
<dbReference type="EMBL" id="BAABJY010000002">
    <property type="protein sequence ID" value="GAA4867583.1"/>
    <property type="molecule type" value="Genomic_DNA"/>
</dbReference>
<evidence type="ECO:0000256" key="5">
    <source>
        <dbReference type="PROSITE-ProRule" id="PRU01240"/>
    </source>
</evidence>
<reference evidence="10" key="1">
    <citation type="journal article" date="2019" name="Int. J. Syst. Evol. Microbiol.">
        <title>The Global Catalogue of Microorganisms (GCM) 10K type strain sequencing project: providing services to taxonomists for standard genome sequencing and annotation.</title>
        <authorList>
            <consortium name="The Broad Institute Genomics Platform"/>
            <consortium name="The Broad Institute Genome Sequencing Center for Infectious Disease"/>
            <person name="Wu L."/>
            <person name="Ma J."/>
        </authorList>
    </citation>
    <scope>NUCLEOTIDE SEQUENCE [LARGE SCALE GENOMIC DNA]</scope>
    <source>
        <strain evidence="10">JCM 18392</strain>
    </source>
</reference>
<dbReference type="Gene3D" id="2.60.120.380">
    <property type="match status" value="1"/>
</dbReference>
<keyword evidence="10" id="KW-1185">Reference proteome</keyword>
<organism evidence="9 10">
    <name type="scientific">Luteimonas vadosa</name>
    <dbReference type="NCBI Taxonomy" id="1165507"/>
    <lineage>
        <taxon>Bacteria</taxon>
        <taxon>Pseudomonadati</taxon>
        <taxon>Pseudomonadota</taxon>
        <taxon>Gammaproteobacteria</taxon>
        <taxon>Lysobacterales</taxon>
        <taxon>Lysobacteraceae</taxon>
        <taxon>Luteimonas</taxon>
    </lineage>
</organism>
<dbReference type="Gene3D" id="3.40.50.200">
    <property type="entry name" value="Peptidase S8/S53 domain"/>
    <property type="match status" value="1"/>
</dbReference>
<dbReference type="PROSITE" id="PS00137">
    <property type="entry name" value="SUBTILASE_HIS"/>
    <property type="match status" value="1"/>
</dbReference>
<comment type="similarity">
    <text evidence="1 5 6">Belongs to the peptidase S8 family.</text>
</comment>
<evidence type="ECO:0000256" key="6">
    <source>
        <dbReference type="RuleBase" id="RU003355"/>
    </source>
</evidence>
<sequence>MNRHPRHSSLTRSALGLAIGLGLSFGAQAEGLISPDLQKRLLTSPVHEVIVTFSDRSQASKLNTLTTKVRHLNELPMSGALLTSAQVQQVAAWPGVESIYFNAPLDYFNYEAGEITGGHVVHDQIQLKGAGVTVAVLDSGLDANHPDLQYGTKTIQNVKIVGDLGLVGTTAYLENQLNTDTSSGHGTHVSGTVGGTGAASAGDERRANYYAGIAPEAFLVGLGTGEGLNILFALEGFDYALANQQRYSIDIITNSWGSSNSVYDPNNPINKASYEAYRRGMVVSFAAGNDGPDEDTINPYAIVPWVINVGSGTKAGDLSSFSSQGVAGDTYKHIDVVAPGSSICSTRAPGTAVGALGPVVDPAHPSYTAYYHCISGTSMATPFVAGTAALLLEANPELSPDQIEQILMQTATPMPAYAFHEVGAGYINVLAAVELASRTQGQRQEFLNGATAWSSQGVWNKVADNSNMLAYSGNWRAVSDANASDGSYASAKVSKKSVPRLNFAFQGSSAQLLYPRDSRGGLADVYVDGIHRGQMSFYSATADNAGRLPLVGLGNGLHTVEVRGAYGSVYFDGALIDGSLKPIGTRLVDETTTFTGTMGPSVENLEIDEFPFEVGTDVTTIKASITWDGGVDIDFALVDPNGNEVASGATLANPEVLEFNVVTPGTYKYLVKGYATLVANYTLDSTLTRAVVTPQP</sequence>
<dbReference type="InterPro" id="IPR000209">
    <property type="entry name" value="Peptidase_S8/S53_dom"/>
</dbReference>
<dbReference type="PANTHER" id="PTHR43806">
    <property type="entry name" value="PEPTIDASE S8"/>
    <property type="match status" value="1"/>
</dbReference>
<keyword evidence="4 5" id="KW-0720">Serine protease</keyword>
<dbReference type="Pfam" id="PF00082">
    <property type="entry name" value="Peptidase_S8"/>
    <property type="match status" value="1"/>
</dbReference>
<feature type="signal peptide" evidence="7">
    <location>
        <begin position="1"/>
        <end position="29"/>
    </location>
</feature>
<feature type="chain" id="PRO_5046535212" evidence="7">
    <location>
        <begin position="30"/>
        <end position="696"/>
    </location>
</feature>
<dbReference type="InterPro" id="IPR022398">
    <property type="entry name" value="Peptidase_S8_His-AS"/>
</dbReference>
<keyword evidence="2 5" id="KW-0645">Protease</keyword>
<evidence type="ECO:0000256" key="7">
    <source>
        <dbReference type="SAM" id="SignalP"/>
    </source>
</evidence>
<evidence type="ECO:0000256" key="1">
    <source>
        <dbReference type="ARBA" id="ARBA00011073"/>
    </source>
</evidence>
<accession>A0ABP9E635</accession>
<dbReference type="InterPro" id="IPR023827">
    <property type="entry name" value="Peptidase_S8_Asp-AS"/>
</dbReference>
<dbReference type="Proteomes" id="UP001501323">
    <property type="component" value="Unassembled WGS sequence"/>
</dbReference>
<dbReference type="InterPro" id="IPR023828">
    <property type="entry name" value="Peptidase_S8_Ser-AS"/>
</dbReference>